<dbReference type="GO" id="GO:0016787">
    <property type="term" value="F:hydrolase activity"/>
    <property type="evidence" value="ECO:0007669"/>
    <property type="project" value="UniProtKB-KW"/>
</dbReference>
<proteinExistence type="inferred from homology"/>
<reference evidence="4" key="1">
    <citation type="submission" date="2018-05" db="EMBL/GenBank/DDBJ databases">
        <authorList>
            <person name="Li X."/>
        </authorList>
    </citation>
    <scope>NUCLEOTIDE SEQUENCE [LARGE SCALE GENOMIC DNA]</scope>
    <source>
        <strain evidence="4">HKS-05</strain>
    </source>
</reference>
<dbReference type="RefSeq" id="WP_111455930.1">
    <property type="nucleotide sequence ID" value="NZ_QFYP01000001.1"/>
</dbReference>
<keyword evidence="4" id="KW-1185">Reference proteome</keyword>
<keyword evidence="3" id="KW-0378">Hydrolase</keyword>
<protein>
    <submittedName>
        <fullName evidence="3">Amidohydrolase</fullName>
    </submittedName>
</protein>
<dbReference type="Proteomes" id="UP000249842">
    <property type="component" value="Unassembled WGS sequence"/>
</dbReference>
<evidence type="ECO:0000313" key="4">
    <source>
        <dbReference type="Proteomes" id="UP000249842"/>
    </source>
</evidence>
<organism evidence="3 4">
    <name type="scientific">Phenylobacterium hankyongense</name>
    <dbReference type="NCBI Taxonomy" id="1813876"/>
    <lineage>
        <taxon>Bacteria</taxon>
        <taxon>Pseudomonadati</taxon>
        <taxon>Pseudomonadota</taxon>
        <taxon>Alphaproteobacteria</taxon>
        <taxon>Caulobacterales</taxon>
        <taxon>Caulobacteraceae</taxon>
        <taxon>Phenylobacterium</taxon>
    </lineage>
</organism>
<dbReference type="Gene3D" id="3.20.20.140">
    <property type="entry name" value="Metal-dependent hydrolases"/>
    <property type="match status" value="1"/>
</dbReference>
<evidence type="ECO:0000259" key="2">
    <source>
        <dbReference type="Pfam" id="PF04909"/>
    </source>
</evidence>
<dbReference type="AlphaFoldDB" id="A0A328AVL3"/>
<dbReference type="SUPFAM" id="SSF51556">
    <property type="entry name" value="Metallo-dependent hydrolases"/>
    <property type="match status" value="1"/>
</dbReference>
<name>A0A328AVL3_9CAUL</name>
<dbReference type="InterPro" id="IPR052350">
    <property type="entry name" value="Metallo-dep_Lactonases"/>
</dbReference>
<dbReference type="OrthoDB" id="9787654at2"/>
<evidence type="ECO:0000256" key="1">
    <source>
        <dbReference type="ARBA" id="ARBA00038310"/>
    </source>
</evidence>
<comment type="caution">
    <text evidence="3">The sequence shown here is derived from an EMBL/GenBank/DDBJ whole genome shotgun (WGS) entry which is preliminary data.</text>
</comment>
<accession>A0A328AVL3</accession>
<dbReference type="PANTHER" id="PTHR43569:SF1">
    <property type="entry name" value="BLL3371 PROTEIN"/>
    <property type="match status" value="1"/>
</dbReference>
<dbReference type="InterPro" id="IPR006680">
    <property type="entry name" value="Amidohydro-rel"/>
</dbReference>
<feature type="domain" description="Amidohydrolase-related" evidence="2">
    <location>
        <begin position="18"/>
        <end position="349"/>
    </location>
</feature>
<dbReference type="InterPro" id="IPR032466">
    <property type="entry name" value="Metal_Hydrolase"/>
</dbReference>
<evidence type="ECO:0000313" key="3">
    <source>
        <dbReference type="EMBL" id="RAK58637.1"/>
    </source>
</evidence>
<dbReference type="EMBL" id="QFYP01000001">
    <property type="protein sequence ID" value="RAK58637.1"/>
    <property type="molecule type" value="Genomic_DNA"/>
</dbReference>
<dbReference type="PANTHER" id="PTHR43569">
    <property type="entry name" value="AMIDOHYDROLASE"/>
    <property type="match status" value="1"/>
</dbReference>
<comment type="similarity">
    <text evidence="1">Belongs to the metallo-dependent hydrolases superfamily.</text>
</comment>
<dbReference type="Pfam" id="PF04909">
    <property type="entry name" value="Amidohydro_2"/>
    <property type="match status" value="1"/>
</dbReference>
<sequence>MTDAATPEPILEPDLPIVDPHHHLWDRALTAPLADLPPPQHGFEAVIRLQPRYLLDELLADTKSGHNVVATVFVECGAMYRADGPAALRCVGETEFVNGVAAMSASGVYGDIRACAGIVGRADFTMGDAVVEVLEAHVAAGGGRFRGVRQSASHDPDKAVLGPLARIDGGLYASDAFRSGFGRLAPLGLSFDAWLLEPQLPELIDLARAFPDTTIVLDHVGTPLGIASYDGRREERFAVWRDNIRALAASPNVFVKLGGLAMVFCGFPSFLAEPRASSLQLATEWAPYIGTCIEAFGPERCMFESNFPVDLGSGSYATIWNAFKRIAAGSSADEKTALFSGAAAKAYRLHL</sequence>
<gene>
    <name evidence="3" type="ORF">DJ021_01910</name>
</gene>